<accession>A0ABN7RRE9</accession>
<evidence type="ECO:0000313" key="4">
    <source>
        <dbReference type="Proteomes" id="UP001158576"/>
    </source>
</evidence>
<sequence length="86" mass="10193">MRKTLFLLYFWSFCEAQGRFSPRRINAGGFFHPKRGVKTEKRTWPRISIRLLKSQILQYHTWQRPSNGKSTRPAPWDRAALHSSTC</sequence>
<organism evidence="3 4">
    <name type="scientific">Oikopleura dioica</name>
    <name type="common">Tunicate</name>
    <dbReference type="NCBI Taxonomy" id="34765"/>
    <lineage>
        <taxon>Eukaryota</taxon>
        <taxon>Metazoa</taxon>
        <taxon>Chordata</taxon>
        <taxon>Tunicata</taxon>
        <taxon>Appendicularia</taxon>
        <taxon>Copelata</taxon>
        <taxon>Oikopleuridae</taxon>
        <taxon>Oikopleura</taxon>
    </lineage>
</organism>
<feature type="chain" id="PRO_5046572084" evidence="2">
    <location>
        <begin position="17"/>
        <end position="86"/>
    </location>
</feature>
<name>A0ABN7RRE9_OIKDI</name>
<dbReference type="Proteomes" id="UP001158576">
    <property type="component" value="Chromosome PAR"/>
</dbReference>
<evidence type="ECO:0000256" key="2">
    <source>
        <dbReference type="SAM" id="SignalP"/>
    </source>
</evidence>
<keyword evidence="4" id="KW-1185">Reference proteome</keyword>
<proteinExistence type="predicted"/>
<evidence type="ECO:0000313" key="3">
    <source>
        <dbReference type="EMBL" id="CAG5080200.1"/>
    </source>
</evidence>
<keyword evidence="2" id="KW-0732">Signal</keyword>
<dbReference type="EMBL" id="OU015568">
    <property type="protein sequence ID" value="CAG5080200.1"/>
    <property type="molecule type" value="Genomic_DNA"/>
</dbReference>
<feature type="region of interest" description="Disordered" evidence="1">
    <location>
        <begin position="63"/>
        <end position="86"/>
    </location>
</feature>
<protein>
    <submittedName>
        <fullName evidence="3">Oidioi.mRNA.OKI2018_I69.PAR.g9500.t1.cds</fullName>
    </submittedName>
</protein>
<feature type="signal peptide" evidence="2">
    <location>
        <begin position="1"/>
        <end position="16"/>
    </location>
</feature>
<evidence type="ECO:0000256" key="1">
    <source>
        <dbReference type="SAM" id="MobiDB-lite"/>
    </source>
</evidence>
<reference evidence="3 4" key="1">
    <citation type="submission" date="2021-04" db="EMBL/GenBank/DDBJ databases">
        <authorList>
            <person name="Bliznina A."/>
        </authorList>
    </citation>
    <scope>NUCLEOTIDE SEQUENCE [LARGE SCALE GENOMIC DNA]</scope>
</reference>
<gene>
    <name evidence="3" type="ORF">OKIOD_LOCUS1058</name>
</gene>